<evidence type="ECO:0000313" key="2">
    <source>
        <dbReference type="Proteomes" id="UP001046870"/>
    </source>
</evidence>
<dbReference type="EMBL" id="JAFDVH010000019">
    <property type="protein sequence ID" value="KAG7459315.1"/>
    <property type="molecule type" value="Genomic_DNA"/>
</dbReference>
<sequence length="92" mass="10614">MCPYNLFYWDVTRLRANKELESKAINAYLPVLACKHNRGTTGKPAAVINSYAMTALWMGRPYRLKIDPMAYKIIVGILNEHHHWVLTGAMRH</sequence>
<name>A0A9D3PJC5_MEGAT</name>
<proteinExistence type="predicted"/>
<evidence type="ECO:0000313" key="1">
    <source>
        <dbReference type="EMBL" id="KAG7459315.1"/>
    </source>
</evidence>
<dbReference type="Proteomes" id="UP001046870">
    <property type="component" value="Chromosome 19"/>
</dbReference>
<dbReference type="OrthoDB" id="413122at2759"/>
<comment type="caution">
    <text evidence="1">The sequence shown here is derived from an EMBL/GenBank/DDBJ whole genome shotgun (WGS) entry which is preliminary data.</text>
</comment>
<organism evidence="1 2">
    <name type="scientific">Megalops atlanticus</name>
    <name type="common">Tarpon</name>
    <name type="synonym">Clupea gigantea</name>
    <dbReference type="NCBI Taxonomy" id="7932"/>
    <lineage>
        <taxon>Eukaryota</taxon>
        <taxon>Metazoa</taxon>
        <taxon>Chordata</taxon>
        <taxon>Craniata</taxon>
        <taxon>Vertebrata</taxon>
        <taxon>Euteleostomi</taxon>
        <taxon>Actinopterygii</taxon>
        <taxon>Neopterygii</taxon>
        <taxon>Teleostei</taxon>
        <taxon>Elopiformes</taxon>
        <taxon>Megalopidae</taxon>
        <taxon>Megalops</taxon>
    </lineage>
</organism>
<keyword evidence="2" id="KW-1185">Reference proteome</keyword>
<protein>
    <submittedName>
        <fullName evidence="1">Uncharacterized protein</fullName>
    </submittedName>
</protein>
<reference evidence="1" key="1">
    <citation type="submission" date="2021-01" db="EMBL/GenBank/DDBJ databases">
        <authorList>
            <person name="Zahm M."/>
            <person name="Roques C."/>
            <person name="Cabau C."/>
            <person name="Klopp C."/>
            <person name="Donnadieu C."/>
            <person name="Jouanno E."/>
            <person name="Lampietro C."/>
            <person name="Louis A."/>
            <person name="Herpin A."/>
            <person name="Echchiki A."/>
            <person name="Berthelot C."/>
            <person name="Parey E."/>
            <person name="Roest-Crollius H."/>
            <person name="Braasch I."/>
            <person name="Postlethwait J."/>
            <person name="Bobe J."/>
            <person name="Montfort J."/>
            <person name="Bouchez O."/>
            <person name="Begum T."/>
            <person name="Mejri S."/>
            <person name="Adams A."/>
            <person name="Chen W.-J."/>
            <person name="Guiguen Y."/>
        </authorList>
    </citation>
    <scope>NUCLEOTIDE SEQUENCE</scope>
    <source>
        <strain evidence="1">YG-15Mar2019-1</strain>
        <tissue evidence="1">Brain</tissue>
    </source>
</reference>
<accession>A0A9D3PJC5</accession>
<dbReference type="AlphaFoldDB" id="A0A9D3PJC5"/>
<gene>
    <name evidence="1" type="ORF">MATL_G00209310</name>
</gene>